<name>A0ABT1PQR5_9ACTN</name>
<evidence type="ECO:0000313" key="5">
    <source>
        <dbReference type="Proteomes" id="UP001057702"/>
    </source>
</evidence>
<dbReference type="InterPro" id="IPR017850">
    <property type="entry name" value="Alkaline_phosphatase_core_sf"/>
</dbReference>
<dbReference type="SUPFAM" id="SSF53649">
    <property type="entry name" value="Alkaline phosphatase-like"/>
    <property type="match status" value="1"/>
</dbReference>
<evidence type="ECO:0000313" key="4">
    <source>
        <dbReference type="EMBL" id="MCQ4080012.1"/>
    </source>
</evidence>
<keyword evidence="2" id="KW-0843">Virulence</keyword>
<comment type="caution">
    <text evidence="4">The sequence shown here is derived from an EMBL/GenBank/DDBJ whole genome shotgun (WGS) entry which is preliminary data.</text>
</comment>
<keyword evidence="5" id="KW-1185">Reference proteome</keyword>
<protein>
    <submittedName>
        <fullName evidence="4">Bifunctional YncE family protein/alkaline phosphatase family protein</fullName>
    </submittedName>
</protein>
<dbReference type="RefSeq" id="WP_255918876.1">
    <property type="nucleotide sequence ID" value="NZ_JANFNG010000002.1"/>
</dbReference>
<dbReference type="Gene3D" id="2.130.10.10">
    <property type="entry name" value="YVTN repeat-like/Quinoprotein amine dehydrogenase"/>
    <property type="match status" value="2"/>
</dbReference>
<sequence>MTTILALAGTGIGVTYAAGGFGNTTLGSKLVGKQADGSYLTSNNQFVTPAGDTISEFGRPMDLAVSPDGKTAAAPNTASPGIVTIFDLVGRKVLQQYQPPSGTGNGKISNGGILYSPDGKHLWLAQTSDLLRFDVSAHGTVSAPVVVPLPGVSGRQAVPTDLAWAPNGTDLLVTLSGNNTLGVVDTTTNTVTRQIPVGNVPDKIAVVGGKVYVSNQGGRTAQPGDQTDDSYGTPIVTNGNQDSMASTGTVSEVDLSAGRQMRTFTVGLEPSALLASGSNLIVANSNDDTVSVIDTAKQQVGQTFSVNPAPGSKFGAQPNALTMLDPTHLAVSLARDNAVAVYDFSGAYGQPSFEGLIPTGWVPGSLYEDTQLHRLLVASEQGLGSVGPNGSVDEGGGPVTGHQVYNYEGTLQLVPTPSSRQIEADTQQVFKNNQWNGLLGRNQAGNGRTAPVAVPLHVGDPSKIQHVFLIVKENRTYDQVLGDDLRGNGDPAYAQFGKQVTPNIHALATRFPLIDNLYSDGTNSAEGHNWIDQAFTNSYLQQMYGNYTRSYGGDDALLNVKSGFIWDDALAHGKSVTDWGEYADGYKTASGQPVGGTWQQWYQDSQILEGKATGQLHVPIGTYQPTTDIPSLKKVLQPNFPDFQLNIPDQYRADLFQSDFATYVEKGNLPSLNMMWLMNDHTEGTSPGAITPSAHVADNDLALGRIVDTISHSPYWKNSAIFVMEDDSQNGIDHVDGHRNPTLVISPYAKRGAVVDTYYTQLNVVRTIEQILGLPPMNQEDMTANPMYDVFSNKPDFTPYTYLPNQIPLTTTNPQPNGLGGAAKVWAQWSAQQNYKSEDMVNMQQENRDIWYSSNGFTTPFPGDSKVLLPNQVPGADTAPTGDGDDG</sequence>
<dbReference type="NCBIfam" id="TIGR02276">
    <property type="entry name" value="beta_rpt_yvtn"/>
    <property type="match status" value="1"/>
</dbReference>
<accession>A0ABT1PQR5</accession>
<dbReference type="Gene3D" id="3.40.720.10">
    <property type="entry name" value="Alkaline Phosphatase, subunit A"/>
    <property type="match status" value="1"/>
</dbReference>
<gene>
    <name evidence="4" type="ORF">NGB36_05245</name>
</gene>
<dbReference type="InterPro" id="IPR007312">
    <property type="entry name" value="Phosphoesterase"/>
</dbReference>
<feature type="compositionally biased region" description="Low complexity" evidence="3">
    <location>
        <begin position="874"/>
        <end position="887"/>
    </location>
</feature>
<dbReference type="Proteomes" id="UP001057702">
    <property type="component" value="Unassembled WGS sequence"/>
</dbReference>
<evidence type="ECO:0000256" key="1">
    <source>
        <dbReference type="ARBA" id="ARBA00022801"/>
    </source>
</evidence>
<proteinExistence type="predicted"/>
<dbReference type="SUPFAM" id="SSF50969">
    <property type="entry name" value="YVTN repeat-like/Quinoprotein amine dehydrogenase"/>
    <property type="match status" value="1"/>
</dbReference>
<dbReference type="Pfam" id="PF04185">
    <property type="entry name" value="Phosphoesterase"/>
    <property type="match status" value="1"/>
</dbReference>
<feature type="region of interest" description="Disordered" evidence="3">
    <location>
        <begin position="862"/>
        <end position="887"/>
    </location>
</feature>
<organism evidence="4 5">
    <name type="scientific">Streptomyces humicola</name>
    <dbReference type="NCBI Taxonomy" id="2953240"/>
    <lineage>
        <taxon>Bacteria</taxon>
        <taxon>Bacillati</taxon>
        <taxon>Actinomycetota</taxon>
        <taxon>Actinomycetes</taxon>
        <taxon>Kitasatosporales</taxon>
        <taxon>Streptomycetaceae</taxon>
        <taxon>Streptomyces</taxon>
    </lineage>
</organism>
<dbReference type="EMBL" id="JANFNG010000002">
    <property type="protein sequence ID" value="MCQ4080012.1"/>
    <property type="molecule type" value="Genomic_DNA"/>
</dbReference>
<dbReference type="PANTHER" id="PTHR47197:SF3">
    <property type="entry name" value="DIHYDRO-HEME D1 DEHYDROGENASE"/>
    <property type="match status" value="1"/>
</dbReference>
<reference evidence="4" key="1">
    <citation type="submission" date="2022-06" db="EMBL/GenBank/DDBJ databases">
        <title>Draft genome sequence of Streptomyces sp. RB6PN25 isolated from peat swamp forest in Thailand.</title>
        <authorList>
            <person name="Duangmal K."/>
            <person name="Klaysubun C."/>
        </authorList>
    </citation>
    <scope>NUCLEOTIDE SEQUENCE</scope>
    <source>
        <strain evidence="4">RB6PN25</strain>
    </source>
</reference>
<dbReference type="InterPro" id="IPR051200">
    <property type="entry name" value="Host-pathogen_enzymatic-act"/>
</dbReference>
<dbReference type="PANTHER" id="PTHR47197">
    <property type="entry name" value="PROTEIN NIRF"/>
    <property type="match status" value="1"/>
</dbReference>
<dbReference type="InterPro" id="IPR015943">
    <property type="entry name" value="WD40/YVTN_repeat-like_dom_sf"/>
</dbReference>
<evidence type="ECO:0000256" key="3">
    <source>
        <dbReference type="SAM" id="MobiDB-lite"/>
    </source>
</evidence>
<keyword evidence="1" id="KW-0378">Hydrolase</keyword>
<evidence type="ECO:0000256" key="2">
    <source>
        <dbReference type="ARBA" id="ARBA00023026"/>
    </source>
</evidence>
<dbReference type="InterPro" id="IPR011044">
    <property type="entry name" value="Quino_amine_DH_bsu"/>
</dbReference>
<dbReference type="InterPro" id="IPR011964">
    <property type="entry name" value="YVTN_b-propeller_repeat"/>
</dbReference>